<dbReference type="AlphaFoldDB" id="A0ABD1UN40"/>
<dbReference type="PANTHER" id="PTHR12687">
    <property type="entry name" value="NUCLEOLAR COMPLEX 2 AND RAD4-RELATED"/>
    <property type="match status" value="1"/>
</dbReference>
<reference evidence="6" key="1">
    <citation type="submission" date="2024-07" db="EMBL/GenBank/DDBJ databases">
        <title>Two chromosome-level genome assemblies of Korean endemic species Abeliophyllum distichum and Forsythia ovata (Oleaceae).</title>
        <authorList>
            <person name="Jang H."/>
        </authorList>
    </citation>
    <scope>NUCLEOTIDE SEQUENCE [LARGE SCALE GENOMIC DNA]</scope>
</reference>
<dbReference type="EMBL" id="JBFOLK010000003">
    <property type="protein sequence ID" value="KAL2526482.1"/>
    <property type="molecule type" value="Genomic_DNA"/>
</dbReference>
<comment type="caution">
    <text evidence="5">The sequence shown here is derived from an EMBL/GenBank/DDBJ whole genome shotgun (WGS) entry which is preliminary data.</text>
</comment>
<evidence type="ECO:0000256" key="1">
    <source>
        <dbReference type="ARBA" id="ARBA00004123"/>
    </source>
</evidence>
<evidence type="ECO:0000313" key="6">
    <source>
        <dbReference type="Proteomes" id="UP001604336"/>
    </source>
</evidence>
<dbReference type="InterPro" id="IPR005343">
    <property type="entry name" value="Noc2"/>
</dbReference>
<accession>A0ABD1UN40</accession>
<keyword evidence="3" id="KW-0539">Nucleus</keyword>
<organism evidence="5 6">
    <name type="scientific">Abeliophyllum distichum</name>
    <dbReference type="NCBI Taxonomy" id="126358"/>
    <lineage>
        <taxon>Eukaryota</taxon>
        <taxon>Viridiplantae</taxon>
        <taxon>Streptophyta</taxon>
        <taxon>Embryophyta</taxon>
        <taxon>Tracheophyta</taxon>
        <taxon>Spermatophyta</taxon>
        <taxon>Magnoliopsida</taxon>
        <taxon>eudicotyledons</taxon>
        <taxon>Gunneridae</taxon>
        <taxon>Pentapetalae</taxon>
        <taxon>asterids</taxon>
        <taxon>lamiids</taxon>
        <taxon>Lamiales</taxon>
        <taxon>Oleaceae</taxon>
        <taxon>Forsythieae</taxon>
        <taxon>Abeliophyllum</taxon>
    </lineage>
</organism>
<name>A0ABD1UN40_9LAMI</name>
<feature type="region of interest" description="Disordered" evidence="4">
    <location>
        <begin position="84"/>
        <end position="104"/>
    </location>
</feature>
<protein>
    <submittedName>
        <fullName evidence="5">Noc2p family</fullName>
    </submittedName>
</protein>
<comment type="similarity">
    <text evidence="2">Belongs to the NOC2 family.</text>
</comment>
<dbReference type="GO" id="GO:0005634">
    <property type="term" value="C:nucleus"/>
    <property type="evidence" value="ECO:0007669"/>
    <property type="project" value="UniProtKB-SubCell"/>
</dbReference>
<evidence type="ECO:0000256" key="3">
    <source>
        <dbReference type="ARBA" id="ARBA00023242"/>
    </source>
</evidence>
<comment type="subcellular location">
    <subcellularLocation>
        <location evidence="1">Nucleus</location>
    </subcellularLocation>
</comment>
<evidence type="ECO:0000313" key="5">
    <source>
        <dbReference type="EMBL" id="KAL2526482.1"/>
    </source>
</evidence>
<dbReference type="Proteomes" id="UP001604336">
    <property type="component" value="Unassembled WGS sequence"/>
</dbReference>
<evidence type="ECO:0000256" key="2">
    <source>
        <dbReference type="ARBA" id="ARBA00005907"/>
    </source>
</evidence>
<sequence>MVKRFIDQVEQNVDIVQRKRDEVPFSPNDYQSADSFLQLEKSSLRAPFTQYYRGVLEKASQKSLHECGNMSLLEPRKLKRNKVERKKGIAVEENHPADENGILG</sequence>
<dbReference type="Pfam" id="PF03715">
    <property type="entry name" value="Noc2"/>
    <property type="match status" value="1"/>
</dbReference>
<keyword evidence="6" id="KW-1185">Reference proteome</keyword>
<feature type="compositionally biased region" description="Basic and acidic residues" evidence="4">
    <location>
        <begin position="86"/>
        <end position="98"/>
    </location>
</feature>
<gene>
    <name evidence="5" type="ORF">Adt_11536</name>
</gene>
<evidence type="ECO:0000256" key="4">
    <source>
        <dbReference type="SAM" id="MobiDB-lite"/>
    </source>
</evidence>
<proteinExistence type="inferred from homology"/>
<dbReference type="PANTHER" id="PTHR12687:SF8">
    <property type="entry name" value="PROTEIN REBELOTE"/>
    <property type="match status" value="1"/>
</dbReference>